<dbReference type="SUPFAM" id="SSF51338">
    <property type="entry name" value="Composite domain of metallo-dependent hydrolases"/>
    <property type="match status" value="1"/>
</dbReference>
<accession>A0ABS5Y3F3</accession>
<dbReference type="RefSeq" id="WP_215618261.1">
    <property type="nucleotide sequence ID" value="NZ_JADOER010000007.1"/>
</dbReference>
<proteinExistence type="predicted"/>
<organism evidence="3 4">
    <name type="scientific">Leptothoe kymatousa TAU-MAC 1615</name>
    <dbReference type="NCBI Taxonomy" id="2364775"/>
    <lineage>
        <taxon>Bacteria</taxon>
        <taxon>Bacillati</taxon>
        <taxon>Cyanobacteriota</taxon>
        <taxon>Cyanophyceae</taxon>
        <taxon>Nodosilineales</taxon>
        <taxon>Cymatolegaceae</taxon>
        <taxon>Leptothoe</taxon>
        <taxon>Leptothoe kymatousa</taxon>
    </lineage>
</organism>
<feature type="domain" description="Dihydroorotase catalytic" evidence="2">
    <location>
        <begin position="54"/>
        <end position="152"/>
    </location>
</feature>
<dbReference type="InterPro" id="IPR011059">
    <property type="entry name" value="Metal-dep_hydrolase_composite"/>
</dbReference>
<sequence>MDNWWIRGARILDPLAQSDTVGDVLICDRTIQAMGANLAPPENKVQEVDGRGCILGPGLVDLYSQSGEPGHESRETLAQLLQASLRGGFTRVGLLPSTTPAIDNPAQVKPRIMSGPDMAQPLPWGAITVGTAGEQLTDLIELHGAGVVGLADGLPLNNGRLVQRLLEYVHPLTLPLALWPCDPSQPGICRDGADAIRLGLSPLPSTSETTPLTAILEEVAVSQCAVHIMRVSTARSVAIIRDAKARGLPITASVTWAHLLFSTADLESYAPSLRLNPPLGTPADRDALIAGLEDGTLDAIAVDHCAYSYEEKAVPFGVAPVGTIGLPLVLPVLWQTFVVTQRWTALQLWGYLSVKPTQCLGLKPATLHPGESTNLTLFDPNHEWFATLATLGCDPINTVYSNQRIRGQVRQVWSAPVEPVT</sequence>
<dbReference type="PANTHER" id="PTHR43668">
    <property type="entry name" value="ALLANTOINASE"/>
    <property type="match status" value="1"/>
</dbReference>
<evidence type="ECO:0000259" key="2">
    <source>
        <dbReference type="Pfam" id="PF12890"/>
    </source>
</evidence>
<name>A0ABS5Y3F3_9CYAN</name>
<dbReference type="Proteomes" id="UP001196661">
    <property type="component" value="Unassembled WGS sequence"/>
</dbReference>
<evidence type="ECO:0000313" key="3">
    <source>
        <dbReference type="EMBL" id="MBT9312369.1"/>
    </source>
</evidence>
<dbReference type="Gene3D" id="3.20.20.140">
    <property type="entry name" value="Metal-dependent hydrolases"/>
    <property type="match status" value="1"/>
</dbReference>
<keyword evidence="1" id="KW-0665">Pyrimidine biosynthesis</keyword>
<dbReference type="NCBIfam" id="NF005614">
    <property type="entry name" value="PRK07369.1"/>
    <property type="match status" value="1"/>
</dbReference>
<dbReference type="InterPro" id="IPR032466">
    <property type="entry name" value="Metal_Hydrolase"/>
</dbReference>
<dbReference type="EC" id="3.5.2.3" evidence="3"/>
<keyword evidence="4" id="KW-1185">Reference proteome</keyword>
<reference evidence="3 4" key="1">
    <citation type="journal article" date="2021" name="Mar. Drugs">
        <title>Genome Reduction and Secondary Metabolism of the Marine Sponge-Associated Cyanobacterium Leptothoe.</title>
        <authorList>
            <person name="Konstantinou D."/>
            <person name="Popin R.V."/>
            <person name="Fewer D.P."/>
            <person name="Sivonen K."/>
            <person name="Gkelis S."/>
        </authorList>
    </citation>
    <scope>NUCLEOTIDE SEQUENCE [LARGE SCALE GENOMIC DNA]</scope>
    <source>
        <strain evidence="3 4">TAU-MAC 1615</strain>
    </source>
</reference>
<gene>
    <name evidence="3" type="ORF">IXB28_09145</name>
</gene>
<keyword evidence="3" id="KW-0378">Hydrolase</keyword>
<dbReference type="EMBL" id="JADOER010000007">
    <property type="protein sequence ID" value="MBT9312369.1"/>
    <property type="molecule type" value="Genomic_DNA"/>
</dbReference>
<dbReference type="GO" id="GO:0004151">
    <property type="term" value="F:dihydroorotase activity"/>
    <property type="evidence" value="ECO:0007669"/>
    <property type="project" value="UniProtKB-EC"/>
</dbReference>
<dbReference type="PANTHER" id="PTHR43668:SF2">
    <property type="entry name" value="ALLANTOINASE"/>
    <property type="match status" value="1"/>
</dbReference>
<dbReference type="CDD" id="cd01317">
    <property type="entry name" value="DHOase_IIa"/>
    <property type="match status" value="1"/>
</dbReference>
<dbReference type="SUPFAM" id="SSF51556">
    <property type="entry name" value="Metallo-dependent hydrolases"/>
    <property type="match status" value="1"/>
</dbReference>
<dbReference type="InterPro" id="IPR004722">
    <property type="entry name" value="DHOase"/>
</dbReference>
<evidence type="ECO:0000313" key="4">
    <source>
        <dbReference type="Proteomes" id="UP001196661"/>
    </source>
</evidence>
<dbReference type="Gene3D" id="2.30.40.10">
    <property type="entry name" value="Urease, subunit C, domain 1"/>
    <property type="match status" value="1"/>
</dbReference>
<dbReference type="Pfam" id="PF12890">
    <property type="entry name" value="DHOase"/>
    <property type="match status" value="1"/>
</dbReference>
<evidence type="ECO:0000256" key="1">
    <source>
        <dbReference type="ARBA" id="ARBA00022975"/>
    </source>
</evidence>
<comment type="caution">
    <text evidence="3">The sequence shown here is derived from an EMBL/GenBank/DDBJ whole genome shotgun (WGS) entry which is preliminary data.</text>
</comment>
<dbReference type="InterPro" id="IPR050138">
    <property type="entry name" value="DHOase/Allantoinase_Hydrolase"/>
</dbReference>
<protein>
    <submittedName>
        <fullName evidence="3">Dihydroorotase</fullName>
        <ecNumber evidence="3">3.5.2.3</ecNumber>
    </submittedName>
</protein>
<dbReference type="InterPro" id="IPR024403">
    <property type="entry name" value="DHOase_cat"/>
</dbReference>